<dbReference type="GO" id="GO:0016740">
    <property type="term" value="F:transferase activity"/>
    <property type="evidence" value="ECO:0007669"/>
    <property type="project" value="UniProtKB-KW"/>
</dbReference>
<feature type="domain" description="Glycosyltransferase 2-like" evidence="2">
    <location>
        <begin position="18"/>
        <end position="138"/>
    </location>
</feature>
<dbReference type="InterPro" id="IPR001173">
    <property type="entry name" value="Glyco_trans_2-like"/>
</dbReference>
<dbReference type="PANTHER" id="PTHR48090">
    <property type="entry name" value="UNDECAPRENYL-PHOSPHATE 4-DEOXY-4-FORMAMIDO-L-ARABINOSE TRANSFERASE-RELATED"/>
    <property type="match status" value="1"/>
</dbReference>
<dbReference type="CDD" id="cd04179">
    <property type="entry name" value="DPM_DPG-synthase_like"/>
    <property type="match status" value="1"/>
</dbReference>
<reference evidence="3 4" key="1">
    <citation type="journal article" date="2014" name="BMC Genomics">
        <title>Comparison of environmental and isolate Sulfobacillus genomes reveals diverse carbon, sulfur, nitrogen, and hydrogen metabolisms.</title>
        <authorList>
            <person name="Justice N.B."/>
            <person name="Norman A."/>
            <person name="Brown C.T."/>
            <person name="Singh A."/>
            <person name="Thomas B.C."/>
            <person name="Banfield J.F."/>
        </authorList>
    </citation>
    <scope>NUCLEOTIDE SEQUENCE [LARGE SCALE GENOMIC DNA]</scope>
    <source>
        <strain evidence="3">AMDSBA1</strain>
    </source>
</reference>
<sequence>MLKSLPESDSIPQKIVAVIPAYNEERFIASVVFLARQQAHHVLVINDGSTDRTSLLAQEAGAEVISIPHGGKAAALTAGFRQAMNLDPSVIVTLDADAQHDPAEIPAVAGPIIEDQADVVVGSRFMNTHSIIPSWRKIGQHALTWMTNAASGVRITDSQSGYRAFSPRALSCLKLSSMGLGVESEMQMQWKHAQLRVIEVGISVQYKDKMKRNPFTHGIRVVDTILKAVAQHHPLLIFGLPGILSSGFGLTAGWVVINAMMERHVLLTGTAIAGTVFGIGGLLLVITAIILHSLESVVSRIKMDIDTLASSSSPEKSVTP</sequence>
<dbReference type="EMBL" id="PXYT01000048">
    <property type="protein sequence ID" value="PSR25865.1"/>
    <property type="molecule type" value="Genomic_DNA"/>
</dbReference>
<gene>
    <name evidence="3" type="ORF">C7B43_15840</name>
</gene>
<accession>A0A2T2WUF9</accession>
<keyword evidence="1" id="KW-0472">Membrane</keyword>
<keyword evidence="1" id="KW-0812">Transmembrane</keyword>
<dbReference type="PANTHER" id="PTHR48090:SF7">
    <property type="entry name" value="RFBJ PROTEIN"/>
    <property type="match status" value="1"/>
</dbReference>
<keyword evidence="1" id="KW-1133">Transmembrane helix</keyword>
<evidence type="ECO:0000313" key="4">
    <source>
        <dbReference type="Proteomes" id="UP000242699"/>
    </source>
</evidence>
<dbReference type="SUPFAM" id="SSF53448">
    <property type="entry name" value="Nucleotide-diphospho-sugar transferases"/>
    <property type="match status" value="1"/>
</dbReference>
<dbReference type="Pfam" id="PF00535">
    <property type="entry name" value="Glycos_transf_2"/>
    <property type="match status" value="1"/>
</dbReference>
<comment type="caution">
    <text evidence="3">The sequence shown here is derived from an EMBL/GenBank/DDBJ whole genome shotgun (WGS) entry which is preliminary data.</text>
</comment>
<organism evidence="3 4">
    <name type="scientific">Sulfobacillus benefaciens</name>
    <dbReference type="NCBI Taxonomy" id="453960"/>
    <lineage>
        <taxon>Bacteria</taxon>
        <taxon>Bacillati</taxon>
        <taxon>Bacillota</taxon>
        <taxon>Clostridia</taxon>
        <taxon>Eubacteriales</taxon>
        <taxon>Clostridiales Family XVII. Incertae Sedis</taxon>
        <taxon>Sulfobacillus</taxon>
    </lineage>
</organism>
<evidence type="ECO:0000313" key="3">
    <source>
        <dbReference type="EMBL" id="PSR25865.1"/>
    </source>
</evidence>
<protein>
    <submittedName>
        <fullName evidence="3">Glycosyltransferase family 2 protein</fullName>
    </submittedName>
</protein>
<dbReference type="AlphaFoldDB" id="A0A2T2WUF9"/>
<dbReference type="InterPro" id="IPR050256">
    <property type="entry name" value="Glycosyltransferase_2"/>
</dbReference>
<evidence type="ECO:0000256" key="1">
    <source>
        <dbReference type="SAM" id="Phobius"/>
    </source>
</evidence>
<proteinExistence type="predicted"/>
<evidence type="ECO:0000259" key="2">
    <source>
        <dbReference type="Pfam" id="PF00535"/>
    </source>
</evidence>
<dbReference type="InterPro" id="IPR029044">
    <property type="entry name" value="Nucleotide-diphossugar_trans"/>
</dbReference>
<dbReference type="Gene3D" id="3.90.550.10">
    <property type="entry name" value="Spore Coat Polysaccharide Biosynthesis Protein SpsA, Chain A"/>
    <property type="match status" value="1"/>
</dbReference>
<dbReference type="Proteomes" id="UP000242699">
    <property type="component" value="Unassembled WGS sequence"/>
</dbReference>
<feature type="transmembrane region" description="Helical" evidence="1">
    <location>
        <begin position="235"/>
        <end position="257"/>
    </location>
</feature>
<feature type="transmembrane region" description="Helical" evidence="1">
    <location>
        <begin position="269"/>
        <end position="294"/>
    </location>
</feature>
<keyword evidence="3" id="KW-0808">Transferase</keyword>
<name>A0A2T2WUF9_9FIRM</name>